<evidence type="ECO:0000313" key="2">
    <source>
        <dbReference type="Proteomes" id="UP000439113"/>
    </source>
</evidence>
<protein>
    <submittedName>
        <fullName evidence="1">Uncharacterized protein</fullName>
    </submittedName>
</protein>
<dbReference type="OrthoDB" id="9155693at2"/>
<proteinExistence type="predicted"/>
<evidence type="ECO:0000313" key="1">
    <source>
        <dbReference type="EMBL" id="MTV30253.1"/>
    </source>
</evidence>
<gene>
    <name evidence="1" type="ORF">GJ654_04515</name>
</gene>
<dbReference type="Proteomes" id="UP000439113">
    <property type="component" value="Unassembled WGS sequence"/>
</dbReference>
<sequence length="132" mass="14896">MLSTPRAPVSWGELIDKITILEIKADEIDDPAAVAHVREELRLLQDIEGATRTHAAAGELAALKNDLKAVNLALWRIEDAIRDKERAKIFDGAFIELARSVYQRNDERARLKRRINEVTGSQIVEQKSYAAY</sequence>
<dbReference type="Pfam" id="PF19662">
    <property type="entry name" value="DUF6165"/>
    <property type="match status" value="1"/>
</dbReference>
<name>A0A6N8DM18_RHOAC</name>
<organism evidence="1 2">
    <name type="scientific">Rhodoblastus acidophilus</name>
    <name type="common">Rhodopseudomonas acidophila</name>
    <dbReference type="NCBI Taxonomy" id="1074"/>
    <lineage>
        <taxon>Bacteria</taxon>
        <taxon>Pseudomonadati</taxon>
        <taxon>Pseudomonadota</taxon>
        <taxon>Alphaproteobacteria</taxon>
        <taxon>Hyphomicrobiales</taxon>
        <taxon>Rhodoblastaceae</taxon>
        <taxon>Rhodoblastus</taxon>
    </lineage>
</organism>
<reference evidence="1 2" key="1">
    <citation type="submission" date="2019-11" db="EMBL/GenBank/DDBJ databases">
        <title>Whole-genome sequence of a Rhodoblastus acidophilus DSM 142.</title>
        <authorList>
            <person name="Kyndt J.A."/>
            <person name="Meyer T.E."/>
        </authorList>
    </citation>
    <scope>NUCLEOTIDE SEQUENCE [LARGE SCALE GENOMIC DNA]</scope>
    <source>
        <strain evidence="1 2">DSM 142</strain>
    </source>
</reference>
<comment type="caution">
    <text evidence="1">The sequence shown here is derived from an EMBL/GenBank/DDBJ whole genome shotgun (WGS) entry which is preliminary data.</text>
</comment>
<dbReference type="AlphaFoldDB" id="A0A6N8DM18"/>
<accession>A0A6N8DM18</accession>
<dbReference type="InterPro" id="IPR046163">
    <property type="entry name" value="DUF6165"/>
</dbReference>
<dbReference type="RefSeq" id="WP_155445265.1">
    <property type="nucleotide sequence ID" value="NZ_JAOQNR010000003.1"/>
</dbReference>
<dbReference type="EMBL" id="WNKS01000003">
    <property type="protein sequence ID" value="MTV30253.1"/>
    <property type="molecule type" value="Genomic_DNA"/>
</dbReference>